<dbReference type="EMBL" id="OZ037952">
    <property type="protein sequence ID" value="CAL1716729.1"/>
    <property type="molecule type" value="Genomic_DNA"/>
</dbReference>
<protein>
    <submittedName>
        <fullName evidence="2">Uncharacterized protein</fullName>
    </submittedName>
</protein>
<feature type="compositionally biased region" description="Basic and acidic residues" evidence="1">
    <location>
        <begin position="393"/>
        <end position="402"/>
    </location>
</feature>
<feature type="compositionally biased region" description="Polar residues" evidence="1">
    <location>
        <begin position="443"/>
        <end position="470"/>
    </location>
</feature>
<sequence>MLLPRISKPFHPKFLNSRCNSSISGKVAYPSKVRAYPFAVSLDETINYMGINASLYCGGRNIASSLAARFLPGFGFKPIQPARTIAVYLPTWIIDAELDAKVWSRLRTQEEAQQHTVTAWFQDSMMPGFVFDPLSRISLKSPSLQKYTTVPFSSELERQYEQDILCLPFTISPFSLPSLARSTSFKNAVISDDLRFDPTSVKEQMTAAYPILIPAYLLQYETQVDDEHQVDLTVIVEAYREKGNYVHNNVFKIWASAMSDIPASLTQFLRVIDDVDFMSRGPDAFPLMRVAEVRAVHGLPGRRARELQHWIDGLFLKEGAMPTYQDHWKDENPDGIVDWDDLRIRECVPEEVNAVRSYMDLGVVEANLGDMVKNMAGVLSEAGMKTSASDGPAESKDRETAGQDKLPSPDSTSESQNERPGKAELQATPDSSADAKAPEASDTKSPSSKIEITTSKSPGTLQATLITKQGTDPVAEIAKHRQGNKPSWLTEWEERRRSQQQQKS</sequence>
<keyword evidence="3" id="KW-1185">Reference proteome</keyword>
<proteinExistence type="predicted"/>
<feature type="region of interest" description="Disordered" evidence="1">
    <location>
        <begin position="384"/>
        <end position="504"/>
    </location>
</feature>
<gene>
    <name evidence="2" type="ORF">GFSPODELE1_LOCUS10891</name>
</gene>
<evidence type="ECO:0000313" key="3">
    <source>
        <dbReference type="Proteomes" id="UP001497453"/>
    </source>
</evidence>
<dbReference type="Proteomes" id="UP001497453">
    <property type="component" value="Chromosome 9"/>
</dbReference>
<evidence type="ECO:0000313" key="2">
    <source>
        <dbReference type="EMBL" id="CAL1716729.1"/>
    </source>
</evidence>
<name>A0ABP1EBZ7_9APHY</name>
<organism evidence="2 3">
    <name type="scientific">Somion occarium</name>
    <dbReference type="NCBI Taxonomy" id="3059160"/>
    <lineage>
        <taxon>Eukaryota</taxon>
        <taxon>Fungi</taxon>
        <taxon>Dikarya</taxon>
        <taxon>Basidiomycota</taxon>
        <taxon>Agaricomycotina</taxon>
        <taxon>Agaricomycetes</taxon>
        <taxon>Polyporales</taxon>
        <taxon>Cerrenaceae</taxon>
        <taxon>Somion</taxon>
    </lineage>
</organism>
<accession>A0ABP1EBZ7</accession>
<evidence type="ECO:0000256" key="1">
    <source>
        <dbReference type="SAM" id="MobiDB-lite"/>
    </source>
</evidence>
<reference evidence="3" key="1">
    <citation type="submission" date="2024-04" db="EMBL/GenBank/DDBJ databases">
        <authorList>
            <person name="Shaw F."/>
            <person name="Minotto A."/>
        </authorList>
    </citation>
    <scope>NUCLEOTIDE SEQUENCE [LARGE SCALE GENOMIC DNA]</scope>
</reference>